<dbReference type="RefSeq" id="XP_013427434.1">
    <property type="nucleotide sequence ID" value="XM_013571980.1"/>
</dbReference>
<evidence type="ECO:0000313" key="2">
    <source>
        <dbReference type="Proteomes" id="UP000027730"/>
    </source>
</evidence>
<sequence>MASTIPHLRFHLYMIGTLTEYDFLAAYDPATLNLEQQEYLTERVETLALEARIRSTLPYDVQRQIHRHVLRDAEPIDITNLVNHIAPSYYTDPHAKFDYWRYTPFVYPTDNIHDAVMSSNALEFVEDVLLNPDHMARLHTLDPPKQITHEILIHWDFAPNFLPEISLPNIDALFDLLGVLDGDVDRIRLEFLFKDSRVIYSRDPTTKEEIAPNNQGRLRIMKAKMLDLLQTAMAAYRDFFHAPHRVTSATAFGLHMNTYRITNPMATNDILHMRARDWLADHCCDLFDSMWDTYRRRSGFVKYHMLQAFKMDQVYYDRDLDVHEYIQRGLGIPFLPMPKDVYF</sequence>
<dbReference type="OrthoDB" id="3824282at2759"/>
<evidence type="ECO:0000313" key="1">
    <source>
        <dbReference type="EMBL" id="KEQ73207.1"/>
    </source>
</evidence>
<dbReference type="HOGENOM" id="CLU_808886_0_0_1"/>
<dbReference type="EMBL" id="KL584709">
    <property type="protein sequence ID" value="KEQ73207.1"/>
    <property type="molecule type" value="Genomic_DNA"/>
</dbReference>
<proteinExistence type="predicted"/>
<name>A0A074WTZ7_9PEZI</name>
<gene>
    <name evidence="1" type="ORF">M436DRAFT_46102</name>
</gene>
<reference evidence="1 2" key="1">
    <citation type="journal article" date="2014" name="BMC Genomics">
        <title>Genome sequencing of four Aureobasidium pullulans varieties: biotechnological potential, stress tolerance, and description of new species.</title>
        <authorList>
            <person name="Gostin Ar C."/>
            <person name="Ohm R.A."/>
            <person name="Kogej T."/>
            <person name="Sonjak S."/>
            <person name="Turk M."/>
            <person name="Zajc J."/>
            <person name="Zalar P."/>
            <person name="Grube M."/>
            <person name="Sun H."/>
            <person name="Han J."/>
            <person name="Sharma A."/>
            <person name="Chiniquy J."/>
            <person name="Ngan C.Y."/>
            <person name="Lipzen A."/>
            <person name="Barry K."/>
            <person name="Grigoriev I.V."/>
            <person name="Gunde-Cimerman N."/>
        </authorList>
    </citation>
    <scope>NUCLEOTIDE SEQUENCE [LARGE SCALE GENOMIC DNA]</scope>
    <source>
        <strain evidence="1 2">CBS 147.97</strain>
    </source>
</reference>
<dbReference type="AlphaFoldDB" id="A0A074WTZ7"/>
<accession>A0A074WTZ7</accession>
<organism evidence="1 2">
    <name type="scientific">Aureobasidium namibiae CBS 147.97</name>
    <dbReference type="NCBI Taxonomy" id="1043004"/>
    <lineage>
        <taxon>Eukaryota</taxon>
        <taxon>Fungi</taxon>
        <taxon>Dikarya</taxon>
        <taxon>Ascomycota</taxon>
        <taxon>Pezizomycotina</taxon>
        <taxon>Dothideomycetes</taxon>
        <taxon>Dothideomycetidae</taxon>
        <taxon>Dothideales</taxon>
        <taxon>Saccotheciaceae</taxon>
        <taxon>Aureobasidium</taxon>
    </lineage>
</organism>
<dbReference type="GeneID" id="25410450"/>
<keyword evidence="2" id="KW-1185">Reference proteome</keyword>
<protein>
    <submittedName>
        <fullName evidence="1">Uncharacterized protein</fullName>
    </submittedName>
</protein>
<dbReference type="Proteomes" id="UP000027730">
    <property type="component" value="Unassembled WGS sequence"/>
</dbReference>